<feature type="repeat" description="TPR" evidence="3">
    <location>
        <begin position="489"/>
        <end position="522"/>
    </location>
</feature>
<dbReference type="EMBL" id="JAHLFW010000021">
    <property type="protein sequence ID" value="MBU3837127.1"/>
    <property type="molecule type" value="Genomic_DNA"/>
</dbReference>
<dbReference type="InterPro" id="IPR011990">
    <property type="entry name" value="TPR-like_helical_dom_sf"/>
</dbReference>
<dbReference type="SUPFAM" id="SSF48452">
    <property type="entry name" value="TPR-like"/>
    <property type="match status" value="1"/>
</dbReference>
<sequence>MRKTIFITLCALSINGLWAQELPKWAKKARKAVFSVITYNADNKILNTGNGFYIDSEGTGVSDYSLFKGAHRAVIVTADGKELPVTLILGANDMYDVVRFKTETVKKQESLTAATTPGKENDKVYVMPYSTQNSVTGTAGTIQNIDSIGNNSFYYTLSMSTDAKDVSCPVMNENGEVIGMIQRNSDSEDQKSYALGINFAKSLSINALSGSDTTLKSIKIKKGLPEDESQALVFLYMMSSQLDAEEYLSILNDFINMYPNNMEGYLRRATYYMDKNSDEFVNNVEDDLKKTADVAENKAEAHYGIAKLIYNYCVSNTKKPEKADWTLNRALDEINQSVSESGEGLYYQLQGDIYFAMQDYGNAATAYENVCKTPLASASTFYAAAKAKEMVEGTDKNEIIALMDSAVAYYNPPYGKDAAPYLFERARVKSEAKMYREAVIDYNAFYDAMLGQVSAEFYVIRQQAEMQCRMYQQAIDDINKAVELEPENAGYWTEKGGVHIRLSQTDEAIAALEKAISLDPKNADAYRMLGYCQVKGKDKKKGLENLNKAKELGDTVAEDLIKKYGK</sequence>
<proteinExistence type="predicted"/>
<accession>A0A948T9N4</accession>
<name>A0A948T9N4_9BACT</name>
<evidence type="ECO:0000256" key="1">
    <source>
        <dbReference type="ARBA" id="ARBA00022737"/>
    </source>
</evidence>
<dbReference type="InterPro" id="IPR019734">
    <property type="entry name" value="TPR_rpt"/>
</dbReference>
<keyword evidence="1" id="KW-0677">Repeat</keyword>
<evidence type="ECO:0000313" key="5">
    <source>
        <dbReference type="EMBL" id="MBU3837127.1"/>
    </source>
</evidence>
<evidence type="ECO:0000256" key="3">
    <source>
        <dbReference type="PROSITE-ProRule" id="PRU00339"/>
    </source>
</evidence>
<dbReference type="PANTHER" id="PTHR44858:SF1">
    <property type="entry name" value="UDP-N-ACETYLGLUCOSAMINE--PEPTIDE N-ACETYLGLUCOSAMINYLTRANSFERASE SPINDLY-RELATED"/>
    <property type="match status" value="1"/>
</dbReference>
<dbReference type="Proteomes" id="UP000783796">
    <property type="component" value="Unassembled WGS sequence"/>
</dbReference>
<feature type="chain" id="PRO_5037875653" evidence="4">
    <location>
        <begin position="20"/>
        <end position="566"/>
    </location>
</feature>
<dbReference type="InterPro" id="IPR050498">
    <property type="entry name" value="Ycf3"/>
</dbReference>
<comment type="caution">
    <text evidence="5">The sequence shown here is derived from an EMBL/GenBank/DDBJ whole genome shotgun (WGS) entry which is preliminary data.</text>
</comment>
<reference evidence="5" key="1">
    <citation type="journal article" date="2021" name="PeerJ">
        <title>Extensive microbial diversity within the chicken gut microbiome revealed by metagenomics and culture.</title>
        <authorList>
            <person name="Gilroy R."/>
            <person name="Ravi A."/>
            <person name="Getino M."/>
            <person name="Pursley I."/>
            <person name="Horton D.L."/>
            <person name="Alikhan N.F."/>
            <person name="Baker D."/>
            <person name="Gharbi K."/>
            <person name="Hall N."/>
            <person name="Watson M."/>
            <person name="Adriaenssens E.M."/>
            <person name="Foster-Nyarko E."/>
            <person name="Jarju S."/>
            <person name="Secka A."/>
            <person name="Antonio M."/>
            <person name="Oren A."/>
            <person name="Chaudhuri R.R."/>
            <person name="La Ragione R."/>
            <person name="Hildebrand F."/>
            <person name="Pallen M.J."/>
        </authorList>
    </citation>
    <scope>NUCLEOTIDE SEQUENCE</scope>
    <source>
        <strain evidence="5">G4-2901</strain>
    </source>
</reference>
<gene>
    <name evidence="5" type="ORF">H9777_02135</name>
</gene>
<reference evidence="5" key="2">
    <citation type="submission" date="2021-04" db="EMBL/GenBank/DDBJ databases">
        <authorList>
            <person name="Gilroy R."/>
        </authorList>
    </citation>
    <scope>NUCLEOTIDE SEQUENCE</scope>
    <source>
        <strain evidence="5">G4-2901</strain>
    </source>
</reference>
<evidence type="ECO:0000256" key="2">
    <source>
        <dbReference type="ARBA" id="ARBA00022803"/>
    </source>
</evidence>
<dbReference type="Pfam" id="PF13365">
    <property type="entry name" value="Trypsin_2"/>
    <property type="match status" value="1"/>
</dbReference>
<evidence type="ECO:0000313" key="6">
    <source>
        <dbReference type="Proteomes" id="UP000783796"/>
    </source>
</evidence>
<dbReference type="GO" id="GO:0046813">
    <property type="term" value="P:receptor-mediated virion attachment to host cell"/>
    <property type="evidence" value="ECO:0007669"/>
    <property type="project" value="TreeGrafter"/>
</dbReference>
<dbReference type="Gene3D" id="2.40.10.120">
    <property type="match status" value="1"/>
</dbReference>
<feature type="repeat" description="TPR" evidence="3">
    <location>
        <begin position="455"/>
        <end position="488"/>
    </location>
</feature>
<keyword evidence="2 3" id="KW-0802">TPR repeat</keyword>
<feature type="signal peptide" evidence="4">
    <location>
        <begin position="1"/>
        <end position="19"/>
    </location>
</feature>
<organism evidence="5 6">
    <name type="scientific">Candidatus Phocaeicola faecigallinarum</name>
    <dbReference type="NCBI Taxonomy" id="2838732"/>
    <lineage>
        <taxon>Bacteria</taxon>
        <taxon>Pseudomonadati</taxon>
        <taxon>Bacteroidota</taxon>
        <taxon>Bacteroidia</taxon>
        <taxon>Bacteroidales</taxon>
        <taxon>Bacteroidaceae</taxon>
        <taxon>Phocaeicola</taxon>
    </lineage>
</organism>
<dbReference type="GO" id="GO:0009279">
    <property type="term" value="C:cell outer membrane"/>
    <property type="evidence" value="ECO:0007669"/>
    <property type="project" value="TreeGrafter"/>
</dbReference>
<dbReference type="PROSITE" id="PS50005">
    <property type="entry name" value="TPR"/>
    <property type="match status" value="2"/>
</dbReference>
<keyword evidence="4" id="KW-0732">Signal</keyword>
<dbReference type="AlphaFoldDB" id="A0A948T9N4"/>
<dbReference type="Pfam" id="PF13414">
    <property type="entry name" value="TPR_11"/>
    <property type="match status" value="1"/>
</dbReference>
<dbReference type="SUPFAM" id="SSF50494">
    <property type="entry name" value="Trypsin-like serine proteases"/>
    <property type="match status" value="1"/>
</dbReference>
<dbReference type="PANTHER" id="PTHR44858">
    <property type="entry name" value="TETRATRICOPEPTIDE REPEAT PROTEIN 6"/>
    <property type="match status" value="1"/>
</dbReference>
<dbReference type="InterPro" id="IPR009003">
    <property type="entry name" value="Peptidase_S1_PA"/>
</dbReference>
<protein>
    <submittedName>
        <fullName evidence="5">Tetratricopeptide repeat protein</fullName>
    </submittedName>
</protein>
<dbReference type="Pfam" id="PF13181">
    <property type="entry name" value="TPR_8"/>
    <property type="match status" value="1"/>
</dbReference>
<evidence type="ECO:0000256" key="4">
    <source>
        <dbReference type="SAM" id="SignalP"/>
    </source>
</evidence>
<dbReference type="SMART" id="SM00028">
    <property type="entry name" value="TPR"/>
    <property type="match status" value="4"/>
</dbReference>
<dbReference type="Gene3D" id="1.25.40.10">
    <property type="entry name" value="Tetratricopeptide repeat domain"/>
    <property type="match status" value="2"/>
</dbReference>